<reference evidence="1" key="1">
    <citation type="submission" date="2021-06" db="EMBL/GenBank/DDBJ databases">
        <authorList>
            <person name="Kallberg Y."/>
            <person name="Tangrot J."/>
            <person name="Rosling A."/>
        </authorList>
    </citation>
    <scope>NUCLEOTIDE SEQUENCE</scope>
    <source>
        <strain evidence="1">CL356</strain>
    </source>
</reference>
<sequence length="56" mass="5941">MKIKSILILSILLLSSEFVASNSSGGDESGSIADPNLLKRQRSSSRGSNWFRDGGG</sequence>
<feature type="non-terminal residue" evidence="1">
    <location>
        <position position="56"/>
    </location>
</feature>
<proteinExistence type="predicted"/>
<organism evidence="1 2">
    <name type="scientific">Acaulospora colombiana</name>
    <dbReference type="NCBI Taxonomy" id="27376"/>
    <lineage>
        <taxon>Eukaryota</taxon>
        <taxon>Fungi</taxon>
        <taxon>Fungi incertae sedis</taxon>
        <taxon>Mucoromycota</taxon>
        <taxon>Glomeromycotina</taxon>
        <taxon>Glomeromycetes</taxon>
        <taxon>Diversisporales</taxon>
        <taxon>Acaulosporaceae</taxon>
        <taxon>Acaulospora</taxon>
    </lineage>
</organism>
<comment type="caution">
    <text evidence="1">The sequence shown here is derived from an EMBL/GenBank/DDBJ whole genome shotgun (WGS) entry which is preliminary data.</text>
</comment>
<name>A0ACA9PEY2_9GLOM</name>
<protein>
    <submittedName>
        <fullName evidence="1">7441_t:CDS:1</fullName>
    </submittedName>
</protein>
<dbReference type="EMBL" id="CAJVPT010033522">
    <property type="protein sequence ID" value="CAG8705118.1"/>
    <property type="molecule type" value="Genomic_DNA"/>
</dbReference>
<dbReference type="Proteomes" id="UP000789525">
    <property type="component" value="Unassembled WGS sequence"/>
</dbReference>
<keyword evidence="2" id="KW-1185">Reference proteome</keyword>
<gene>
    <name evidence="1" type="ORF">ACOLOM_LOCUS10420</name>
</gene>
<evidence type="ECO:0000313" key="2">
    <source>
        <dbReference type="Proteomes" id="UP000789525"/>
    </source>
</evidence>
<evidence type="ECO:0000313" key="1">
    <source>
        <dbReference type="EMBL" id="CAG8705118.1"/>
    </source>
</evidence>
<accession>A0ACA9PEY2</accession>